<feature type="domain" description="DUF4340" evidence="1">
    <location>
        <begin position="89"/>
        <end position="264"/>
    </location>
</feature>
<keyword evidence="3" id="KW-1185">Reference proteome</keyword>
<reference evidence="2 3" key="1">
    <citation type="submission" date="2019-04" db="EMBL/GenBank/DDBJ databases">
        <authorList>
            <person name="Li Y."/>
            <person name="Wang J."/>
        </authorList>
    </citation>
    <scope>NUCLEOTIDE SEQUENCE [LARGE SCALE GENOMIC DNA]</scope>
    <source>
        <strain evidence="2 3">DSM 14668</strain>
    </source>
</reference>
<dbReference type="OrthoDB" id="5485307at2"/>
<sequence>MSFAKIAKKHATTLVLSALAIGAGAYVFVVDRGSVTTEEATQRKKNVLLAWRPDEITEVVIEQGASSAKLTRTPPDALGQHFWEVTIGGERFPAEAQIVDQLLGTLEFATHERVIAPDSVDRAASGLDAPRARLVVTTPGRTTTLAIGGPAQAPAGAAIVEVHEGDRASFQVITKELVTALALDPSSLRSRDLLPYPTPDVTRFQIEGPSGMFALARPTDGGDALLLDVPAKDAGRRASRAATDEFESTFSRMRAEAFLSDEAARRASTPTATLTLTPKDTTKPKGILVLGGACPDKPDLVVALQTAPTRAAACVPASFLDALSKPEGTFVDRNAFFATIDEIHEVTLTAGDRRIELARKGTGFHERAPEDRDIEGDTGRLFLESLLALRAKDFLALGDRASLGLDPPQGKVRLVSVLPSRNPDGGDDDRIEELLIGKPQGDLVPVLRVSDSALLGIPADRARVLFPSKITLRSPTVIDAPQTSLRAMRITEGDRVQQLERTAEGSFALKEPRGKNLTADLGFGAELAASLLPLRVERFVAERDDGSFGLANPRLVIELDLAAANDAGAHTVRLLLGAPTTGGSFARLDGDDAVFVINPKIEAAAGKWLLDRSIFTLDVTEIQKVTLTPSDRRKPPLVLDRVGDALRIQGDETATAKAAAIRDALADIIPEGAVRIGPPRKEEGLDPPAVVITIERRGLDPDAPPAVDPQRTLRISLGAGDAFRGTNVTYARRDGIDATYAIAQAKTRVFFDAAR</sequence>
<dbReference type="AlphaFoldDB" id="A0A4U1J1B9"/>
<dbReference type="EMBL" id="SSMQ01000044">
    <property type="protein sequence ID" value="TKD00812.1"/>
    <property type="molecule type" value="Genomic_DNA"/>
</dbReference>
<feature type="domain" description="DUF4340" evidence="1">
    <location>
        <begin position="525"/>
        <end position="665"/>
    </location>
</feature>
<dbReference type="Proteomes" id="UP000309215">
    <property type="component" value="Unassembled WGS sequence"/>
</dbReference>
<proteinExistence type="predicted"/>
<evidence type="ECO:0000313" key="3">
    <source>
        <dbReference type="Proteomes" id="UP000309215"/>
    </source>
</evidence>
<evidence type="ECO:0000259" key="1">
    <source>
        <dbReference type="Pfam" id="PF14238"/>
    </source>
</evidence>
<protein>
    <submittedName>
        <fullName evidence="2">DUF4340 domain-containing protein</fullName>
    </submittedName>
</protein>
<evidence type="ECO:0000313" key="2">
    <source>
        <dbReference type="EMBL" id="TKD00812.1"/>
    </source>
</evidence>
<comment type="caution">
    <text evidence="2">The sequence shown here is derived from an EMBL/GenBank/DDBJ whole genome shotgun (WGS) entry which is preliminary data.</text>
</comment>
<dbReference type="Pfam" id="PF14238">
    <property type="entry name" value="DUF4340"/>
    <property type="match status" value="2"/>
</dbReference>
<gene>
    <name evidence="2" type="ORF">E8A74_33355</name>
</gene>
<dbReference type="InterPro" id="IPR025641">
    <property type="entry name" value="DUF4340"/>
</dbReference>
<organism evidence="2 3">
    <name type="scientific">Polyangium fumosum</name>
    <dbReference type="NCBI Taxonomy" id="889272"/>
    <lineage>
        <taxon>Bacteria</taxon>
        <taxon>Pseudomonadati</taxon>
        <taxon>Myxococcota</taxon>
        <taxon>Polyangia</taxon>
        <taxon>Polyangiales</taxon>
        <taxon>Polyangiaceae</taxon>
        <taxon>Polyangium</taxon>
    </lineage>
</organism>
<dbReference type="RefSeq" id="WP_136933165.1">
    <property type="nucleotide sequence ID" value="NZ_SSMQ01000044.1"/>
</dbReference>
<name>A0A4U1J1B9_9BACT</name>
<accession>A0A4U1J1B9</accession>